<gene>
    <name evidence="1" type="ORF">ZYGR_0AF02410</name>
</gene>
<dbReference type="OrthoDB" id="19045at2759"/>
<dbReference type="PANTHER" id="PTHR12083">
    <property type="entry name" value="BIFUNCTIONAL POLYNUCLEOTIDE PHOSPHATASE/KINASE"/>
    <property type="match status" value="1"/>
</dbReference>
<dbReference type="GO" id="GO:0046403">
    <property type="term" value="F:polynucleotide 3'-phosphatase activity"/>
    <property type="evidence" value="ECO:0007669"/>
    <property type="project" value="TreeGrafter"/>
</dbReference>
<dbReference type="PANTHER" id="PTHR12083:SF9">
    <property type="entry name" value="BIFUNCTIONAL POLYNUCLEOTIDE PHOSPHATASE_KINASE"/>
    <property type="match status" value="1"/>
</dbReference>
<proteinExistence type="predicted"/>
<reference evidence="1 2" key="1">
    <citation type="submission" date="2016-08" db="EMBL/GenBank/DDBJ databases">
        <title>Draft genome sequence of allopolyploid Zygosaccharomyces rouxii.</title>
        <authorList>
            <person name="Watanabe J."/>
            <person name="Uehara K."/>
            <person name="Mogi Y."/>
            <person name="Tsukioka Y."/>
        </authorList>
    </citation>
    <scope>NUCLEOTIDE SEQUENCE [LARGE SCALE GENOMIC DNA]</scope>
    <source>
        <strain evidence="1 2">NBRC 110957</strain>
    </source>
</reference>
<comment type="caution">
    <text evidence="1">The sequence shown here is derived from an EMBL/GenBank/DDBJ whole genome shotgun (WGS) entry which is preliminary data.</text>
</comment>
<dbReference type="EMBL" id="BDGX01000032">
    <property type="protein sequence ID" value="GAV51770.1"/>
    <property type="molecule type" value="Genomic_DNA"/>
</dbReference>
<dbReference type="GO" id="GO:0006281">
    <property type="term" value="P:DNA repair"/>
    <property type="evidence" value="ECO:0007669"/>
    <property type="project" value="TreeGrafter"/>
</dbReference>
<protein>
    <recommendedName>
        <fullName evidence="3">Polynucleotide 3'-phosphatase</fullName>
    </recommendedName>
</protein>
<dbReference type="SUPFAM" id="SSF56784">
    <property type="entry name" value="HAD-like"/>
    <property type="match status" value="1"/>
</dbReference>
<dbReference type="AlphaFoldDB" id="A0A1Q3A884"/>
<dbReference type="InterPro" id="IPR006551">
    <property type="entry name" value="Polynucleotide_phosphatase"/>
</dbReference>
<name>A0A1Q3A884_ZYGRO</name>
<evidence type="ECO:0008006" key="3">
    <source>
        <dbReference type="Google" id="ProtNLM"/>
    </source>
</evidence>
<dbReference type="InterPro" id="IPR036412">
    <property type="entry name" value="HAD-like_sf"/>
</dbReference>
<dbReference type="InterPro" id="IPR013954">
    <property type="entry name" value="PNK3P"/>
</dbReference>
<organism evidence="1 2">
    <name type="scientific">Zygosaccharomyces rouxii</name>
    <dbReference type="NCBI Taxonomy" id="4956"/>
    <lineage>
        <taxon>Eukaryota</taxon>
        <taxon>Fungi</taxon>
        <taxon>Dikarya</taxon>
        <taxon>Ascomycota</taxon>
        <taxon>Saccharomycotina</taxon>
        <taxon>Saccharomycetes</taxon>
        <taxon>Saccharomycetales</taxon>
        <taxon>Saccharomycetaceae</taxon>
        <taxon>Zygosaccharomyces</taxon>
    </lineage>
</organism>
<evidence type="ECO:0000313" key="2">
    <source>
        <dbReference type="Proteomes" id="UP000187013"/>
    </source>
</evidence>
<sequence>MSHRLKVLPYLIKHTPKAPILFQDVIHVFTFDLDHTLIRPISGSTFSKTAEDWQFVKYGNRNSLDTLFKLIQDEPNSLIVVFSNQGGVVASPPDSKSCIKYLTKIELILKRIATMAQGDQLLDRLWIYASPKAPAGTSDRSVFAHMRKPAVGMMNQFMQDIGSLPIELKYYCGDAAGRSTDFSDSDVKFAHNLHTTFKLPEDLFIT</sequence>
<accession>A0A1Q3A884</accession>
<dbReference type="Proteomes" id="UP000187013">
    <property type="component" value="Unassembled WGS sequence"/>
</dbReference>
<dbReference type="Gene3D" id="3.40.50.1000">
    <property type="entry name" value="HAD superfamily/HAD-like"/>
    <property type="match status" value="1"/>
</dbReference>
<evidence type="ECO:0000313" key="1">
    <source>
        <dbReference type="EMBL" id="GAV51770.1"/>
    </source>
</evidence>
<dbReference type="NCBIfam" id="TIGR01664">
    <property type="entry name" value="DNA-3'-Pase"/>
    <property type="match status" value="1"/>
</dbReference>
<dbReference type="InterPro" id="IPR023214">
    <property type="entry name" value="HAD_sf"/>
</dbReference>
<dbReference type="Pfam" id="PF08645">
    <property type="entry name" value="PNK3P"/>
    <property type="match status" value="1"/>
</dbReference>
<dbReference type="GO" id="GO:0003690">
    <property type="term" value="F:double-stranded DNA binding"/>
    <property type="evidence" value="ECO:0007669"/>
    <property type="project" value="TreeGrafter"/>
</dbReference>
<dbReference type="GO" id="GO:0046404">
    <property type="term" value="F:ATP-dependent polydeoxyribonucleotide 5'-hydroxyl-kinase activity"/>
    <property type="evidence" value="ECO:0007669"/>
    <property type="project" value="TreeGrafter"/>
</dbReference>